<dbReference type="EMBL" id="QGNW01000646">
    <property type="protein sequence ID" value="RVW66535.1"/>
    <property type="molecule type" value="Genomic_DNA"/>
</dbReference>
<dbReference type="InterPro" id="IPR002067">
    <property type="entry name" value="MCP"/>
</dbReference>
<dbReference type="PANTHER" id="PTHR45635:SF41">
    <property type="entry name" value="ADP,ATP CARRIER PROTEIN 1, MITOCHONDRIAL"/>
    <property type="match status" value="1"/>
</dbReference>
<gene>
    <name evidence="10" type="primary">AAC3_4</name>
    <name evidence="10" type="ORF">CK203_066425</name>
</gene>
<evidence type="ECO:0000256" key="5">
    <source>
        <dbReference type="ARBA" id="ARBA00022737"/>
    </source>
</evidence>
<proteinExistence type="inferred from homology"/>
<evidence type="ECO:0000256" key="7">
    <source>
        <dbReference type="ARBA" id="ARBA00023136"/>
    </source>
</evidence>
<dbReference type="GO" id="GO:0140021">
    <property type="term" value="P:mitochondrial ADP transmembrane transport"/>
    <property type="evidence" value="ECO:0007669"/>
    <property type="project" value="InterPro"/>
</dbReference>
<comment type="subcellular location">
    <subcellularLocation>
        <location evidence="1 9">Membrane</location>
        <topology evidence="1 9">Multi-pass membrane protein</topology>
    </subcellularLocation>
</comment>
<keyword evidence="5" id="KW-0677">Repeat</keyword>
<evidence type="ECO:0000256" key="2">
    <source>
        <dbReference type="ARBA" id="ARBA00006375"/>
    </source>
</evidence>
<dbReference type="GO" id="GO:1990544">
    <property type="term" value="P:mitochondrial ATP transmembrane transport"/>
    <property type="evidence" value="ECO:0007669"/>
    <property type="project" value="InterPro"/>
</dbReference>
<dbReference type="PRINTS" id="PR00927">
    <property type="entry name" value="ADPTRNSLCASE"/>
</dbReference>
<keyword evidence="4" id="KW-0812">Transmembrane</keyword>
<organism evidence="10 11">
    <name type="scientific">Vitis vinifera</name>
    <name type="common">Grape</name>
    <dbReference type="NCBI Taxonomy" id="29760"/>
    <lineage>
        <taxon>Eukaryota</taxon>
        <taxon>Viridiplantae</taxon>
        <taxon>Streptophyta</taxon>
        <taxon>Embryophyta</taxon>
        <taxon>Tracheophyta</taxon>
        <taxon>Spermatophyta</taxon>
        <taxon>Magnoliopsida</taxon>
        <taxon>eudicotyledons</taxon>
        <taxon>Gunneridae</taxon>
        <taxon>Pentapetalae</taxon>
        <taxon>rosids</taxon>
        <taxon>Vitales</taxon>
        <taxon>Vitaceae</taxon>
        <taxon>Viteae</taxon>
        <taxon>Vitis</taxon>
    </lineage>
</organism>
<dbReference type="Gene3D" id="1.50.40.10">
    <property type="entry name" value="Mitochondrial carrier domain"/>
    <property type="match status" value="1"/>
</dbReference>
<evidence type="ECO:0000256" key="3">
    <source>
        <dbReference type="ARBA" id="ARBA00022448"/>
    </source>
</evidence>
<evidence type="ECO:0000313" key="11">
    <source>
        <dbReference type="Proteomes" id="UP000288805"/>
    </source>
</evidence>
<dbReference type="Pfam" id="PF00153">
    <property type="entry name" value="Mito_carr"/>
    <property type="match status" value="1"/>
</dbReference>
<keyword evidence="6" id="KW-1133">Transmembrane helix</keyword>
<dbReference type="GO" id="GO:0005743">
    <property type="term" value="C:mitochondrial inner membrane"/>
    <property type="evidence" value="ECO:0007669"/>
    <property type="project" value="InterPro"/>
</dbReference>
<dbReference type="InterPro" id="IPR002113">
    <property type="entry name" value="ADT_euk_type"/>
</dbReference>
<comment type="catalytic activity">
    <reaction evidence="8">
        <text>ADP(in) + ATP(out) = ADP(out) + ATP(in)</text>
        <dbReference type="Rhea" id="RHEA:34999"/>
        <dbReference type="ChEBI" id="CHEBI:30616"/>
        <dbReference type="ChEBI" id="CHEBI:456216"/>
    </reaction>
    <physiologicalReaction direction="left-to-right" evidence="8">
        <dbReference type="Rhea" id="RHEA:35000"/>
    </physiologicalReaction>
</comment>
<dbReference type="PANTHER" id="PTHR45635">
    <property type="entry name" value="ADP,ATP CARRIER PROTEIN 1-RELATED-RELATED"/>
    <property type="match status" value="1"/>
</dbReference>
<comment type="function">
    <text evidence="9">Catalyzes the exchange of ADP and ATP across the membrane.</text>
</comment>
<name>A0A438G2V7_VITVI</name>
<dbReference type="PRINTS" id="PR00926">
    <property type="entry name" value="MITOCARRIER"/>
</dbReference>
<keyword evidence="3 9" id="KW-0813">Transport</keyword>
<accession>A0A438G2V7</accession>
<dbReference type="GO" id="GO:0005471">
    <property type="term" value="F:ATP:ADP antiporter activity"/>
    <property type="evidence" value="ECO:0007669"/>
    <property type="project" value="UniProtKB-UniRule"/>
</dbReference>
<comment type="subunit">
    <text evidence="9">Monomer.</text>
</comment>
<evidence type="ECO:0000256" key="8">
    <source>
        <dbReference type="ARBA" id="ARBA00024143"/>
    </source>
</evidence>
<comment type="similarity">
    <text evidence="2 9">Belongs to the mitochondrial carrier (TC 2.A.29) family.</text>
</comment>
<keyword evidence="7" id="KW-0472">Membrane</keyword>
<evidence type="ECO:0000256" key="6">
    <source>
        <dbReference type="ARBA" id="ARBA00022989"/>
    </source>
</evidence>
<reference evidence="10 11" key="1">
    <citation type="journal article" date="2018" name="PLoS Genet.">
        <title>Population sequencing reveals clonal diversity and ancestral inbreeding in the grapevine cultivar Chardonnay.</title>
        <authorList>
            <person name="Roach M.J."/>
            <person name="Johnson D.L."/>
            <person name="Bohlmann J."/>
            <person name="van Vuuren H.J."/>
            <person name="Jones S.J."/>
            <person name="Pretorius I.S."/>
            <person name="Schmidt S.A."/>
            <person name="Borneman A.R."/>
        </authorList>
    </citation>
    <scope>NUCLEOTIDE SEQUENCE [LARGE SCALE GENOMIC DNA]</scope>
    <source>
        <strain evidence="11">cv. Chardonnay</strain>
        <tissue evidence="10">Leaf</tissue>
    </source>
</reference>
<comment type="caution">
    <text evidence="10">The sequence shown here is derived from an EMBL/GenBank/DDBJ whole genome shotgun (WGS) entry which is preliminary data.</text>
</comment>
<dbReference type="AlphaFoldDB" id="A0A438G2V7"/>
<sequence length="202" mass="22621">MCRLLCYALFLETLFAIIFLYFRFLSKCIELEGRRESGGLSRRPSRVKVIVLSFKHGGWITTFVNISKINGQSYLFSTLSPNLQSRNTSVHSLSSAYVNGGLQTSLLPASNGNGLAWPLYHPCLPSLLKLLWRKVQKVFMIDFLMGGVSIAVSKSAAASIERVKLLIQNRDEIIKATMLSELYKGITDCFAKTNKNEDVFSL</sequence>
<evidence type="ECO:0000256" key="1">
    <source>
        <dbReference type="ARBA" id="ARBA00004141"/>
    </source>
</evidence>
<dbReference type="InterPro" id="IPR018108">
    <property type="entry name" value="MCP_transmembrane"/>
</dbReference>
<dbReference type="InterPro" id="IPR023395">
    <property type="entry name" value="MCP_dom_sf"/>
</dbReference>
<dbReference type="SUPFAM" id="SSF103506">
    <property type="entry name" value="Mitochondrial carrier"/>
    <property type="match status" value="1"/>
</dbReference>
<evidence type="ECO:0000256" key="4">
    <source>
        <dbReference type="ARBA" id="ARBA00022692"/>
    </source>
</evidence>
<protein>
    <recommendedName>
        <fullName evidence="9">ADP/ATP translocase</fullName>
    </recommendedName>
    <alternativeName>
        <fullName evidence="9">ADP,ATP carrier protein</fullName>
    </alternativeName>
</protein>
<dbReference type="Proteomes" id="UP000288805">
    <property type="component" value="Unassembled WGS sequence"/>
</dbReference>
<evidence type="ECO:0000256" key="9">
    <source>
        <dbReference type="RuleBase" id="RU368008"/>
    </source>
</evidence>
<evidence type="ECO:0000313" key="10">
    <source>
        <dbReference type="EMBL" id="RVW66535.1"/>
    </source>
</evidence>